<dbReference type="eggNOG" id="COG3039">
    <property type="taxonomic scope" value="Bacteria"/>
</dbReference>
<proteinExistence type="predicted"/>
<dbReference type="Pfam" id="PF13586">
    <property type="entry name" value="DDE_Tnp_1_2"/>
    <property type="match status" value="1"/>
</dbReference>
<sequence length="79" mass="9098">MFHYGISPKNFDKEQKNKLRSDEILGHHIEGKFAQQQKRSHKKVIAKLSKTSTTAIAITFFTFLVINLSTLLKEAFSLF</sequence>
<dbReference type="KEGG" id="ter:Tery_1226"/>
<dbReference type="EMBL" id="CP000393">
    <property type="protein sequence ID" value="ABG50577.1"/>
    <property type="molecule type" value="Genomic_DNA"/>
</dbReference>
<dbReference type="AlphaFoldDB" id="Q116J7"/>
<evidence type="ECO:0000259" key="2">
    <source>
        <dbReference type="Pfam" id="PF13586"/>
    </source>
</evidence>
<keyword evidence="1" id="KW-0812">Transmembrane</keyword>
<gene>
    <name evidence="3" type="ordered locus">Tery_1226</name>
</gene>
<feature type="transmembrane region" description="Helical" evidence="1">
    <location>
        <begin position="52"/>
        <end position="72"/>
    </location>
</feature>
<organism evidence="3">
    <name type="scientific">Trichodesmium erythraeum (strain IMS101)</name>
    <dbReference type="NCBI Taxonomy" id="203124"/>
    <lineage>
        <taxon>Bacteria</taxon>
        <taxon>Bacillati</taxon>
        <taxon>Cyanobacteriota</taxon>
        <taxon>Cyanophyceae</taxon>
        <taxon>Oscillatoriophycideae</taxon>
        <taxon>Oscillatoriales</taxon>
        <taxon>Microcoleaceae</taxon>
        <taxon>Trichodesmium</taxon>
    </lineage>
</organism>
<reference evidence="3" key="1">
    <citation type="submission" date="2006-06" db="EMBL/GenBank/DDBJ databases">
        <title>Complete sequence of Trichodesmium erythraeum IMS101.</title>
        <authorList>
            <consortium name="US DOE Joint Genome Institute"/>
            <person name="Copeland A."/>
            <person name="Lucas S."/>
            <person name="Lapidus A."/>
            <person name="Barry K."/>
            <person name="Detter J.C."/>
            <person name="Glavina del Rio T."/>
            <person name="Hammon N."/>
            <person name="Israni S."/>
            <person name="Dalin E."/>
            <person name="Tice H."/>
            <person name="Pitluck S."/>
            <person name="Kiss H."/>
            <person name="Munk A.C."/>
            <person name="Brettin T."/>
            <person name="Bruce D."/>
            <person name="Han C."/>
            <person name="Tapia R."/>
            <person name="Gilna P."/>
            <person name="Schmutz J."/>
            <person name="Larimer F."/>
            <person name="Land M."/>
            <person name="Hauser L."/>
            <person name="Kyrpides N."/>
            <person name="Kim E."/>
            <person name="Richardson P."/>
        </authorList>
    </citation>
    <scope>NUCLEOTIDE SEQUENCE [LARGE SCALE GENOMIC DNA]</scope>
    <source>
        <strain evidence="3">IMS101</strain>
    </source>
</reference>
<dbReference type="HOGENOM" id="CLU_2605035_0_0_3"/>
<name>Q116J7_TRIEI</name>
<evidence type="ECO:0000313" key="3">
    <source>
        <dbReference type="EMBL" id="ABG50577.1"/>
    </source>
</evidence>
<dbReference type="InterPro" id="IPR025668">
    <property type="entry name" value="Tnp_DDE_dom"/>
</dbReference>
<keyword evidence="1" id="KW-1133">Transmembrane helix</keyword>
<keyword evidence="1" id="KW-0472">Membrane</keyword>
<evidence type="ECO:0000256" key="1">
    <source>
        <dbReference type="SAM" id="Phobius"/>
    </source>
</evidence>
<protein>
    <recommendedName>
        <fullName evidence="2">Transposase DDE domain-containing protein</fullName>
    </recommendedName>
</protein>
<accession>Q116J7</accession>
<dbReference type="RefSeq" id="WP_011610957.1">
    <property type="nucleotide sequence ID" value="NC_008312.1"/>
</dbReference>
<feature type="domain" description="Transposase DDE" evidence="2">
    <location>
        <begin position="14"/>
        <end position="68"/>
    </location>
</feature>